<dbReference type="Proteomes" id="UP001215461">
    <property type="component" value="Unassembled WGS sequence"/>
</dbReference>
<dbReference type="PANTHER" id="PTHR48098:SF1">
    <property type="entry name" value="DIACYLGLYCEROL ACYLTRANSFERASE_MYCOLYLTRANSFERASE AG85A"/>
    <property type="match status" value="1"/>
</dbReference>
<dbReference type="EMBL" id="JAANXN010000006">
    <property type="protein sequence ID" value="MDF8371169.1"/>
    <property type="molecule type" value="Genomic_DNA"/>
</dbReference>
<dbReference type="InterPro" id="IPR029058">
    <property type="entry name" value="AB_hydrolase_fold"/>
</dbReference>
<accession>A0ABD4XIP7</accession>
<evidence type="ECO:0000313" key="1">
    <source>
        <dbReference type="EMBL" id="MDF8371169.1"/>
    </source>
</evidence>
<dbReference type="InterPro" id="IPR050583">
    <property type="entry name" value="Mycobacterial_A85_antigen"/>
</dbReference>
<dbReference type="Gene3D" id="3.40.50.1820">
    <property type="entry name" value="alpha/beta hydrolase"/>
    <property type="match status" value="1"/>
</dbReference>
<evidence type="ECO:0000313" key="2">
    <source>
        <dbReference type="Proteomes" id="UP001215461"/>
    </source>
</evidence>
<organism evidence="1 2">
    <name type="scientific">Weissella paramesenteroides</name>
    <name type="common">Leuconostoc paramesenteroides</name>
    <dbReference type="NCBI Taxonomy" id="1249"/>
    <lineage>
        <taxon>Bacteria</taxon>
        <taxon>Bacillati</taxon>
        <taxon>Bacillota</taxon>
        <taxon>Bacilli</taxon>
        <taxon>Lactobacillales</taxon>
        <taxon>Lactobacillaceae</taxon>
        <taxon>Weissella</taxon>
    </lineage>
</organism>
<dbReference type="AlphaFoldDB" id="A0ABD4XIP7"/>
<dbReference type="InterPro" id="IPR000801">
    <property type="entry name" value="Esterase-like"/>
</dbReference>
<dbReference type="RefSeq" id="WP_277362307.1">
    <property type="nucleotide sequence ID" value="NZ_CP098365.1"/>
</dbReference>
<sequence>MSLIHITRFSTTLQEHLKASVISPDVLPNKPLPTIWLLHGLGENGTCWERFTSIENLAMQYQVAVIMPNVNRSFYMDEANGLPYWTYLTEEFMPEIRHMFPLSTSREQNFVVGNSMGGFGALKLAFSHPEWFSAVAALSPAVDLRDIIPIMSDISRVFGPKLPESYLEDLALTAPKEQLQAMQWYRSIGDQDFMRVANDNFTSFMNSLDINETYSVTPGDHDWFFWDDEIKKVFAWLPLQANN</sequence>
<gene>
    <name evidence="1" type="ORF">G9403_05785</name>
</gene>
<name>A0ABD4XIP7_WEIPA</name>
<dbReference type="Pfam" id="PF00756">
    <property type="entry name" value="Esterase"/>
    <property type="match status" value="1"/>
</dbReference>
<dbReference type="SUPFAM" id="SSF53474">
    <property type="entry name" value="alpha/beta-Hydrolases"/>
    <property type="match status" value="1"/>
</dbReference>
<dbReference type="PANTHER" id="PTHR48098">
    <property type="entry name" value="ENTEROCHELIN ESTERASE-RELATED"/>
    <property type="match status" value="1"/>
</dbReference>
<proteinExistence type="predicted"/>
<protein>
    <submittedName>
        <fullName evidence="1">Acetyl esterase</fullName>
    </submittedName>
</protein>
<reference evidence="1 2" key="1">
    <citation type="submission" date="2020-03" db="EMBL/GenBank/DDBJ databases">
        <title>Comparative genomics of Weissella paramesenteroides.</title>
        <authorList>
            <person name="Kant R."/>
            <person name="Takala T."/>
            <person name="Saris P."/>
        </authorList>
    </citation>
    <scope>NUCLEOTIDE SEQUENCE [LARGE SCALE GENOMIC DNA]</scope>
    <source>
        <strain evidence="1 2">SJ27-4</strain>
    </source>
</reference>
<comment type="caution">
    <text evidence="1">The sequence shown here is derived from an EMBL/GenBank/DDBJ whole genome shotgun (WGS) entry which is preliminary data.</text>
</comment>